<protein>
    <submittedName>
        <fullName evidence="1">Uncharacterized protein</fullName>
    </submittedName>
</protein>
<name>A0A4Y2K342_ARAVE</name>
<dbReference type="AlphaFoldDB" id="A0A4Y2K342"/>
<sequence>MSGKHYIRVLPPTYPGGGVSPPLGCRVHELWLSSFAPLEVQIS</sequence>
<proteinExistence type="predicted"/>
<gene>
    <name evidence="1" type="ORF">AVEN_173036_1</name>
</gene>
<keyword evidence="2" id="KW-1185">Reference proteome</keyword>
<evidence type="ECO:0000313" key="1">
    <source>
        <dbReference type="EMBL" id="GBM96269.1"/>
    </source>
</evidence>
<accession>A0A4Y2K342</accession>
<dbReference type="Proteomes" id="UP000499080">
    <property type="component" value="Unassembled WGS sequence"/>
</dbReference>
<organism evidence="1 2">
    <name type="scientific">Araneus ventricosus</name>
    <name type="common">Orbweaver spider</name>
    <name type="synonym">Epeira ventricosa</name>
    <dbReference type="NCBI Taxonomy" id="182803"/>
    <lineage>
        <taxon>Eukaryota</taxon>
        <taxon>Metazoa</taxon>
        <taxon>Ecdysozoa</taxon>
        <taxon>Arthropoda</taxon>
        <taxon>Chelicerata</taxon>
        <taxon>Arachnida</taxon>
        <taxon>Araneae</taxon>
        <taxon>Araneomorphae</taxon>
        <taxon>Entelegynae</taxon>
        <taxon>Araneoidea</taxon>
        <taxon>Araneidae</taxon>
        <taxon>Araneus</taxon>
    </lineage>
</organism>
<comment type="caution">
    <text evidence="1">The sequence shown here is derived from an EMBL/GenBank/DDBJ whole genome shotgun (WGS) entry which is preliminary data.</text>
</comment>
<feature type="non-terminal residue" evidence="1">
    <location>
        <position position="43"/>
    </location>
</feature>
<reference evidence="1 2" key="1">
    <citation type="journal article" date="2019" name="Sci. Rep.">
        <title>Orb-weaving spider Araneus ventricosus genome elucidates the spidroin gene catalogue.</title>
        <authorList>
            <person name="Kono N."/>
            <person name="Nakamura H."/>
            <person name="Ohtoshi R."/>
            <person name="Moran D.A.P."/>
            <person name="Shinohara A."/>
            <person name="Yoshida Y."/>
            <person name="Fujiwara M."/>
            <person name="Mori M."/>
            <person name="Tomita M."/>
            <person name="Arakawa K."/>
        </authorList>
    </citation>
    <scope>NUCLEOTIDE SEQUENCE [LARGE SCALE GENOMIC DNA]</scope>
</reference>
<evidence type="ECO:0000313" key="2">
    <source>
        <dbReference type="Proteomes" id="UP000499080"/>
    </source>
</evidence>
<dbReference type="EMBL" id="BGPR01004130">
    <property type="protein sequence ID" value="GBM96269.1"/>
    <property type="molecule type" value="Genomic_DNA"/>
</dbReference>